<proteinExistence type="predicted"/>
<dbReference type="InterPro" id="IPR044171">
    <property type="entry name" value="LAX2-like"/>
</dbReference>
<organism evidence="3 4">
    <name type="scientific">Nepenthes gracilis</name>
    <name type="common">Slender pitcher plant</name>
    <dbReference type="NCBI Taxonomy" id="150966"/>
    <lineage>
        <taxon>Eukaryota</taxon>
        <taxon>Viridiplantae</taxon>
        <taxon>Streptophyta</taxon>
        <taxon>Embryophyta</taxon>
        <taxon>Tracheophyta</taxon>
        <taxon>Spermatophyta</taxon>
        <taxon>Magnoliopsida</taxon>
        <taxon>eudicotyledons</taxon>
        <taxon>Gunneridae</taxon>
        <taxon>Pentapetalae</taxon>
        <taxon>Caryophyllales</taxon>
        <taxon>Nepenthaceae</taxon>
        <taxon>Nepenthes</taxon>
    </lineage>
</organism>
<evidence type="ECO:0000256" key="1">
    <source>
        <dbReference type="SAM" id="MobiDB-lite"/>
    </source>
</evidence>
<keyword evidence="4" id="KW-1185">Reference proteome</keyword>
<dbReference type="Pfam" id="PF16207">
    <property type="entry name" value="RAWUL"/>
    <property type="match status" value="1"/>
</dbReference>
<reference evidence="3" key="1">
    <citation type="submission" date="2023-05" db="EMBL/GenBank/DDBJ databases">
        <title>Nepenthes gracilis genome sequencing.</title>
        <authorList>
            <person name="Fukushima K."/>
        </authorList>
    </citation>
    <scope>NUCLEOTIDE SEQUENCE</scope>
    <source>
        <strain evidence="3">SING2019-196</strain>
    </source>
</reference>
<gene>
    <name evidence="3" type="ORF">Nepgr_029236</name>
</gene>
<dbReference type="PANTHER" id="PTHR47290:SF4">
    <property type="entry name" value="RING FINGER PROTEIN"/>
    <property type="match status" value="1"/>
</dbReference>
<feature type="region of interest" description="Disordered" evidence="1">
    <location>
        <begin position="74"/>
        <end position="93"/>
    </location>
</feature>
<name>A0AAD3TC48_NEPGR</name>
<dbReference type="AlphaFoldDB" id="A0AAD3TC48"/>
<comment type="caution">
    <text evidence="3">The sequence shown here is derived from an EMBL/GenBank/DDBJ whole genome shotgun (WGS) entry which is preliminary data.</text>
</comment>
<sequence length="330" mass="35898">MAEEESTTNISPPSESSKESQDHHDNQAWLRLGIGTHASSCHPHLQSSTTEQQIFDPTLTARAQQRSLVAPGFTVDLNLQPPGGSTSSGGAFQQPRPALPLTSANTIHAPPHPDSIMTSGGVSSFGESLFFQHQGPSGLAVSTSTTPIIQGHGHRRQINWGFPPPIINPRMLIAASSSSPSSSLMPLGPFFTDRPFHQAHIGVHGAGPSSYMRVIEPPRRSHSGIWFMLLASQNQAKEPFLPQVAKSYIRIKDGTMTVRLLMKYLANKLELDSESEVEITCRGQKLGGFLTLQHVRDNIWSPRDPVTLPAHDSSSSTATDQLMLLHYGRI</sequence>
<dbReference type="InterPro" id="IPR032443">
    <property type="entry name" value="RAWUL"/>
</dbReference>
<accession>A0AAD3TC48</accession>
<protein>
    <recommendedName>
        <fullName evidence="2">RAWUL domain-containing protein</fullName>
    </recommendedName>
</protein>
<evidence type="ECO:0000313" key="3">
    <source>
        <dbReference type="EMBL" id="GMH27393.1"/>
    </source>
</evidence>
<feature type="domain" description="RAWUL" evidence="2">
    <location>
        <begin position="255"/>
        <end position="308"/>
    </location>
</feature>
<evidence type="ECO:0000259" key="2">
    <source>
        <dbReference type="Pfam" id="PF16207"/>
    </source>
</evidence>
<dbReference type="EMBL" id="BSYO01000033">
    <property type="protein sequence ID" value="GMH27393.1"/>
    <property type="molecule type" value="Genomic_DNA"/>
</dbReference>
<dbReference type="PANTHER" id="PTHR47290">
    <property type="entry name" value="RING FINGER PROTEIN"/>
    <property type="match status" value="1"/>
</dbReference>
<feature type="region of interest" description="Disordered" evidence="1">
    <location>
        <begin position="1"/>
        <end position="24"/>
    </location>
</feature>
<evidence type="ECO:0000313" key="4">
    <source>
        <dbReference type="Proteomes" id="UP001279734"/>
    </source>
</evidence>
<dbReference type="Proteomes" id="UP001279734">
    <property type="component" value="Unassembled WGS sequence"/>
</dbReference>
<dbReference type="Gene3D" id="3.10.20.90">
    <property type="entry name" value="Phosphatidylinositol 3-kinase Catalytic Subunit, Chain A, domain 1"/>
    <property type="match status" value="1"/>
</dbReference>